<keyword evidence="5 10" id="KW-0552">Olfaction</keyword>
<evidence type="ECO:0000256" key="9">
    <source>
        <dbReference type="ARBA" id="ARBA00023224"/>
    </source>
</evidence>
<dbReference type="InterPro" id="IPR004117">
    <property type="entry name" value="7tm6_olfct_rcpt"/>
</dbReference>
<keyword evidence="8 10" id="KW-0675">Receptor</keyword>
<feature type="transmembrane region" description="Helical" evidence="10">
    <location>
        <begin position="261"/>
        <end position="286"/>
    </location>
</feature>
<feature type="transmembrane region" description="Helical" evidence="10">
    <location>
        <begin position="298"/>
        <end position="316"/>
    </location>
</feature>
<evidence type="ECO:0000256" key="7">
    <source>
        <dbReference type="ARBA" id="ARBA00023136"/>
    </source>
</evidence>
<keyword evidence="4 10" id="KW-0812">Transmembrane</keyword>
<keyword evidence="9 10" id="KW-0807">Transducer</keyword>
<keyword evidence="3 10" id="KW-0716">Sensory transduction</keyword>
<dbReference type="GO" id="GO:0005549">
    <property type="term" value="F:odorant binding"/>
    <property type="evidence" value="ECO:0007669"/>
    <property type="project" value="InterPro"/>
</dbReference>
<dbReference type="GO" id="GO:0005886">
    <property type="term" value="C:plasma membrane"/>
    <property type="evidence" value="ECO:0007669"/>
    <property type="project" value="UniProtKB-SubCell"/>
</dbReference>
<reference evidence="11" key="1">
    <citation type="submission" date="2025-08" db="UniProtKB">
        <authorList>
            <consortium name="RefSeq"/>
        </authorList>
    </citation>
    <scope>IDENTIFICATION</scope>
</reference>
<dbReference type="RefSeq" id="XP_013169649.1">
    <property type="nucleotide sequence ID" value="XM_013314195.1"/>
</dbReference>
<sequence>MKDFNILKKFCQKIYFVGSGNFWYEEDIGDDRKMIYRIYNVLLFFIYGSMTILEIFAALLGDFPKDEKGDCVTFAVSHTIVMIKMCYVISNKTLIRKLNYDMVSVCEEFEETSLQKKKYYNIKINLIAYFVTVYFSATCFVFEGLRKVKEGSHFVTIVTYYPSFEDDSLSATVFRIYCTVVLFMMLLTMIMSVDAFTMVNLIMFKYKIMTLRRYFEKISEDFKEMHKINRRLAVENLATGLTKGFQVHKELLRILKDIDKAFGFVIALQLFQSSGSAVSLLLQIAISEELTFVGKLKIMFFVIALFFLLGLFLCNAGEITYQSALLADSIFYCGWHECLWEYQPKGKKIGQMVLIACIQAQKPLVLKAFKMIELTYGTFLLVIKTTYSIFALFNAQSGND</sequence>
<organism evidence="11">
    <name type="scientific">Papilio xuthus</name>
    <name type="common">Asian swallowtail butterfly</name>
    <dbReference type="NCBI Taxonomy" id="66420"/>
    <lineage>
        <taxon>Eukaryota</taxon>
        <taxon>Metazoa</taxon>
        <taxon>Ecdysozoa</taxon>
        <taxon>Arthropoda</taxon>
        <taxon>Hexapoda</taxon>
        <taxon>Insecta</taxon>
        <taxon>Pterygota</taxon>
        <taxon>Neoptera</taxon>
        <taxon>Endopterygota</taxon>
        <taxon>Lepidoptera</taxon>
        <taxon>Glossata</taxon>
        <taxon>Ditrysia</taxon>
        <taxon>Papilionoidea</taxon>
        <taxon>Papilionidae</taxon>
        <taxon>Papilioninae</taxon>
        <taxon>Papilio</taxon>
    </lineage>
</organism>
<dbReference type="Pfam" id="PF02949">
    <property type="entry name" value="7tm_6"/>
    <property type="match status" value="1"/>
</dbReference>
<evidence type="ECO:0000256" key="6">
    <source>
        <dbReference type="ARBA" id="ARBA00022989"/>
    </source>
</evidence>
<evidence type="ECO:0000256" key="1">
    <source>
        <dbReference type="ARBA" id="ARBA00004651"/>
    </source>
</evidence>
<dbReference type="KEGG" id="pxu:106119280"/>
<feature type="transmembrane region" description="Helical" evidence="10">
    <location>
        <begin position="374"/>
        <end position="393"/>
    </location>
</feature>
<dbReference type="GeneID" id="106119280"/>
<evidence type="ECO:0000256" key="3">
    <source>
        <dbReference type="ARBA" id="ARBA00022606"/>
    </source>
</evidence>
<evidence type="ECO:0000256" key="2">
    <source>
        <dbReference type="ARBA" id="ARBA00022475"/>
    </source>
</evidence>
<evidence type="ECO:0000256" key="8">
    <source>
        <dbReference type="ARBA" id="ARBA00023170"/>
    </source>
</evidence>
<evidence type="ECO:0000313" key="11">
    <source>
        <dbReference type="RefSeq" id="XP_013169649.1"/>
    </source>
</evidence>
<comment type="similarity">
    <text evidence="10">Belongs to the insect chemoreceptor superfamily. Heteromeric odorant receptor channel (TC 1.A.69) family.</text>
</comment>
<dbReference type="GO" id="GO:0004984">
    <property type="term" value="F:olfactory receptor activity"/>
    <property type="evidence" value="ECO:0007669"/>
    <property type="project" value="InterPro"/>
</dbReference>
<evidence type="ECO:0000256" key="4">
    <source>
        <dbReference type="ARBA" id="ARBA00022692"/>
    </source>
</evidence>
<protein>
    <recommendedName>
        <fullName evidence="10">Odorant receptor</fullName>
    </recommendedName>
</protein>
<keyword evidence="2" id="KW-1003">Cell membrane</keyword>
<dbReference type="Proteomes" id="UP000694872">
    <property type="component" value="Unplaced"/>
</dbReference>
<dbReference type="GO" id="GO:0007165">
    <property type="term" value="P:signal transduction"/>
    <property type="evidence" value="ECO:0007669"/>
    <property type="project" value="UniProtKB-KW"/>
</dbReference>
<dbReference type="CTD" id="100127033"/>
<feature type="transmembrane region" description="Helical" evidence="10">
    <location>
        <begin position="126"/>
        <end position="145"/>
    </location>
</feature>
<feature type="transmembrane region" description="Helical" evidence="10">
    <location>
        <begin position="38"/>
        <end position="60"/>
    </location>
</feature>
<comment type="subcellular location">
    <subcellularLocation>
        <location evidence="1 10">Cell membrane</location>
        <topology evidence="1 10">Multi-pass membrane protein</topology>
    </subcellularLocation>
</comment>
<dbReference type="PANTHER" id="PTHR21137:SF35">
    <property type="entry name" value="ODORANT RECEPTOR 19A-RELATED"/>
    <property type="match status" value="1"/>
</dbReference>
<dbReference type="AlphaFoldDB" id="A0AAJ6ZCJ5"/>
<accession>A0AAJ6ZCJ5</accession>
<feature type="transmembrane region" description="Helical" evidence="10">
    <location>
        <begin position="72"/>
        <end position="90"/>
    </location>
</feature>
<keyword evidence="6 10" id="KW-1133">Transmembrane helix</keyword>
<gene>
    <name evidence="11" type="primary">LOC106119280</name>
</gene>
<proteinExistence type="inferred from homology"/>
<evidence type="ECO:0000256" key="10">
    <source>
        <dbReference type="RuleBase" id="RU351113"/>
    </source>
</evidence>
<feature type="transmembrane region" description="Helical" evidence="10">
    <location>
        <begin position="174"/>
        <end position="203"/>
    </location>
</feature>
<name>A0AAJ6ZCJ5_PAPXU</name>
<dbReference type="PANTHER" id="PTHR21137">
    <property type="entry name" value="ODORANT RECEPTOR"/>
    <property type="match status" value="1"/>
</dbReference>
<evidence type="ECO:0000256" key="5">
    <source>
        <dbReference type="ARBA" id="ARBA00022725"/>
    </source>
</evidence>
<keyword evidence="7 10" id="KW-0472">Membrane</keyword>